<gene>
    <name evidence="3" type="ORF">IBG24_15165</name>
</gene>
<dbReference type="AlphaFoldDB" id="A0A8I0EWP0"/>
<name>A0A8I0EWP0_9ACTN</name>
<comment type="caution">
    <text evidence="3">The sequence shown here is derived from an EMBL/GenBank/DDBJ whole genome shotgun (WGS) entry which is preliminary data.</text>
</comment>
<sequence length="273" mass="29215">MSTHDDPSSPQSDPPPGGEPKYVYESVKAIRGREATTKAQRKTAGWELVSESQGLVRTEMTFRRPKPTTLWARLASFSPGTVKPINRWERRNQLRFLAAAGAGVALIVAISITAGGDDDAPVAAPTKATAKPTEKVTTQPPKAATEPTEAPAKTTAPAPVETLTVKNSKDLAALLKAGEFDEVVSTFAKKYEGRTIAFDGNVANVAAYDIGSNILILANDYSETTASGPNFQFKDADLPLLSQGDNVRVKAVVVGYDDNSGLFELEPVMVRIR</sequence>
<feature type="compositionally biased region" description="Low complexity" evidence="1">
    <location>
        <begin position="121"/>
        <end position="156"/>
    </location>
</feature>
<dbReference type="RefSeq" id="WP_187770103.1">
    <property type="nucleotide sequence ID" value="NZ_JACTVM010000006.1"/>
</dbReference>
<evidence type="ECO:0000256" key="1">
    <source>
        <dbReference type="SAM" id="MobiDB-lite"/>
    </source>
</evidence>
<reference evidence="3" key="1">
    <citation type="submission" date="2020-09" db="EMBL/GenBank/DDBJ databases">
        <title>Novel species in genus Aeromicrobium.</title>
        <authorList>
            <person name="Zhang G."/>
        </authorList>
    </citation>
    <scope>NUCLEOTIDE SEQUENCE</scope>
    <source>
        <strain evidence="3">Zg-636</strain>
    </source>
</reference>
<evidence type="ECO:0000256" key="2">
    <source>
        <dbReference type="SAM" id="Phobius"/>
    </source>
</evidence>
<dbReference type="InterPro" id="IPR032290">
    <property type="entry name" value="DUF4839"/>
</dbReference>
<dbReference type="Pfam" id="PF16127">
    <property type="entry name" value="DUF4839"/>
    <property type="match status" value="1"/>
</dbReference>
<protein>
    <submittedName>
        <fullName evidence="3">DUF4839 domain-containing protein</fullName>
    </submittedName>
</protein>
<keyword evidence="2" id="KW-0812">Transmembrane</keyword>
<dbReference type="EMBL" id="JACTVM010000006">
    <property type="protein sequence ID" value="MBC9227655.1"/>
    <property type="molecule type" value="Genomic_DNA"/>
</dbReference>
<accession>A0A8I0EWP0</accession>
<feature type="region of interest" description="Disordered" evidence="1">
    <location>
        <begin position="1"/>
        <end position="22"/>
    </location>
</feature>
<feature type="transmembrane region" description="Helical" evidence="2">
    <location>
        <begin position="96"/>
        <end position="116"/>
    </location>
</feature>
<proteinExistence type="predicted"/>
<feature type="region of interest" description="Disordered" evidence="1">
    <location>
        <begin position="119"/>
        <end position="156"/>
    </location>
</feature>
<keyword evidence="2" id="KW-1133">Transmembrane helix</keyword>
<evidence type="ECO:0000313" key="4">
    <source>
        <dbReference type="Proteomes" id="UP000620591"/>
    </source>
</evidence>
<keyword evidence="2" id="KW-0472">Membrane</keyword>
<dbReference type="Proteomes" id="UP000620591">
    <property type="component" value="Unassembled WGS sequence"/>
</dbReference>
<evidence type="ECO:0000313" key="3">
    <source>
        <dbReference type="EMBL" id="MBC9227655.1"/>
    </source>
</evidence>
<organism evidence="3 4">
    <name type="scientific">Aeromicrobium senzhongii</name>
    <dbReference type="NCBI Taxonomy" id="2663859"/>
    <lineage>
        <taxon>Bacteria</taxon>
        <taxon>Bacillati</taxon>
        <taxon>Actinomycetota</taxon>
        <taxon>Actinomycetes</taxon>
        <taxon>Propionibacteriales</taxon>
        <taxon>Nocardioidaceae</taxon>
        <taxon>Aeromicrobium</taxon>
    </lineage>
</organism>